<feature type="domain" description="DUF4062" evidence="2">
    <location>
        <begin position="7"/>
        <end position="88"/>
    </location>
</feature>
<dbReference type="RefSeq" id="WP_301137930.1">
    <property type="nucleotide sequence ID" value="NZ_JAUHTQ010000005.1"/>
</dbReference>
<dbReference type="InterPro" id="IPR025139">
    <property type="entry name" value="DUF4062"/>
</dbReference>
<evidence type="ECO:0000313" key="4">
    <source>
        <dbReference type="Proteomes" id="UP001172743"/>
    </source>
</evidence>
<protein>
    <submittedName>
        <fullName evidence="3">DUF4062 domain-containing protein</fullName>
    </submittedName>
</protein>
<reference evidence="3" key="1">
    <citation type="submission" date="2023-07" db="EMBL/GenBank/DDBJ databases">
        <title>Ureibacillus sp. isolated from freshwater well.</title>
        <authorList>
            <person name="Kirdat K."/>
            <person name="Bhatt A."/>
            <person name="Teware R."/>
            <person name="Bhavsar Y."/>
            <person name="Yadav A."/>
        </authorList>
    </citation>
    <scope>NUCLEOTIDE SEQUENCE</scope>
    <source>
        <strain evidence="3">BA0131</strain>
    </source>
</reference>
<evidence type="ECO:0000256" key="1">
    <source>
        <dbReference type="SAM" id="Coils"/>
    </source>
</evidence>
<dbReference type="Pfam" id="PF13271">
    <property type="entry name" value="DUF4062"/>
    <property type="match status" value="1"/>
</dbReference>
<accession>A0ABT8GQ88</accession>
<comment type="caution">
    <text evidence="3">The sequence shown here is derived from an EMBL/GenBank/DDBJ whole genome shotgun (WGS) entry which is preliminary data.</text>
</comment>
<gene>
    <name evidence="3" type="ORF">QYB95_08570</name>
</gene>
<dbReference type="Proteomes" id="UP001172743">
    <property type="component" value="Unassembled WGS sequence"/>
</dbReference>
<organism evidence="3 4">
    <name type="scientific">Ureibacillus aquaedulcis</name>
    <dbReference type="NCBI Taxonomy" id="3058421"/>
    <lineage>
        <taxon>Bacteria</taxon>
        <taxon>Bacillati</taxon>
        <taxon>Bacillota</taxon>
        <taxon>Bacilli</taxon>
        <taxon>Bacillales</taxon>
        <taxon>Caryophanaceae</taxon>
        <taxon>Ureibacillus</taxon>
    </lineage>
</organism>
<evidence type="ECO:0000259" key="2">
    <source>
        <dbReference type="Pfam" id="PF13271"/>
    </source>
</evidence>
<sequence length="456" mass="52436">MGDKKYQVFISSTYTDLLKAREKISKQILTLYHFPVGMEMFSAGDDDQWTVITNTIDKSDYYVIILGHRYGSLADDGLSYTEKEYDYAKSKGIPIMAFVKNRDVPTLPSERESNPENIEKLERFIEKVTQNKMCDFWINEDELTAKVTASLFKAFTLTPQIGWIRANTIDTAKTLEELTKLSAENRELKEELESLKKKLKPNNPQILVEINSDEKVNIPFYSKMEINKLSLYSVIEEKDIPEHLQPYITKESIEKHNSLVEETNLKIKDYNRELENYKRAIDTGIEYEITLCNDGNAKATNIFVDMNFPEEVEVIEGGINSLTEPEVPKLPIEPIQAAEAEYYKELFKSPLADLSHFYADRALYGGIELNSGIINRISSNHLSFDKDYHISFSNNDLTVKCSSLMHTREITFTEKFLIVPKSVGDFKIYVNVICEEYSEAINKEIVLSVYEEAIKV</sequence>
<name>A0ABT8GQ88_9BACL</name>
<keyword evidence="4" id="KW-1185">Reference proteome</keyword>
<feature type="coiled-coil region" evidence="1">
    <location>
        <begin position="171"/>
        <end position="198"/>
    </location>
</feature>
<keyword evidence="1" id="KW-0175">Coiled coil</keyword>
<evidence type="ECO:0000313" key="3">
    <source>
        <dbReference type="EMBL" id="MDN4493587.1"/>
    </source>
</evidence>
<proteinExistence type="predicted"/>
<feature type="coiled-coil region" evidence="1">
    <location>
        <begin position="253"/>
        <end position="280"/>
    </location>
</feature>
<dbReference type="EMBL" id="JAUHTQ010000005">
    <property type="protein sequence ID" value="MDN4493587.1"/>
    <property type="molecule type" value="Genomic_DNA"/>
</dbReference>